<dbReference type="Gramene" id="Pp3c25_11890V3.2">
    <property type="protein sequence ID" value="PAC:32980286.CDS.1"/>
    <property type="gene ID" value="Pp3c25_11890"/>
</dbReference>
<dbReference type="EnsemblPlants" id="Pp3c25_11890V3.2">
    <property type="protein sequence ID" value="PAC:32980286.CDS.1"/>
    <property type="gene ID" value="Pp3c25_11890"/>
</dbReference>
<dbReference type="HOGENOM" id="CLU_720401_0_0_1"/>
<dbReference type="Gramene" id="Pp3c25_11890V3.1">
    <property type="protein sequence ID" value="PAC:32980285.CDS.1"/>
    <property type="gene ID" value="Pp3c25_11890"/>
</dbReference>
<dbReference type="AlphaFoldDB" id="A9S8X6"/>
<dbReference type="SUPFAM" id="SSF81383">
    <property type="entry name" value="F-box domain"/>
    <property type="match status" value="1"/>
</dbReference>
<feature type="domain" description="F-box" evidence="1">
    <location>
        <begin position="8"/>
        <end position="44"/>
    </location>
</feature>
<dbReference type="PANTHER" id="PTHR31672:SF2">
    <property type="entry name" value="F-BOX DOMAIN-CONTAINING PROTEIN"/>
    <property type="match status" value="1"/>
</dbReference>
<gene>
    <name evidence="3" type="primary">LOC112277171</name>
    <name evidence="2" type="ORF">PHYPA_029868</name>
</gene>
<sequence>MASPSLDSDVWQHIPPEILEHVVPRLPVEAIFRLRSVCKKWHQLPFSVSFRRSCVHPTSQSPFLVAMRYVDDLRLTPVLSSNGTKWLSLDLTFLHRVFVATMCDRINAVSSDGGLLCVCALNRPIRNVIVVCNPLTKKWKLLPDLKEHKLVARQVAIRVDKASRDFKVYVLGEDLPLRRRVVYLYESRSDLFKPLLELINCAAHVCGAFWGDTFYTISRDLEVVGYDVAGPGSTMTLLRTGIFMHQADRYKMLTYDDRLFCATSEQGTQNLQNEITNCGVVEFRIYELKLPTRECIRVEVGLLCLFVYFNVYQNTNFRYDWDFVEHQKLLILVARSGGDDPQNIRWLEVPIPPPGSSHRFPPLSDAFSTAREVQWRPNDKFGSRSLLLTSLDLDLNAVVPENLVGVHFLTEPQPFDPSDPRTYRLRYVQ</sequence>
<keyword evidence="4" id="KW-1185">Reference proteome</keyword>
<evidence type="ECO:0000259" key="1">
    <source>
        <dbReference type="PROSITE" id="PS50181"/>
    </source>
</evidence>
<dbReference type="InterPro" id="IPR036047">
    <property type="entry name" value="F-box-like_dom_sf"/>
</dbReference>
<protein>
    <recommendedName>
        <fullName evidence="1">F-box domain-containing protein</fullName>
    </recommendedName>
</protein>
<dbReference type="PANTHER" id="PTHR31672">
    <property type="entry name" value="BNACNNG10540D PROTEIN"/>
    <property type="match status" value="1"/>
</dbReference>
<reference evidence="2 4" key="2">
    <citation type="journal article" date="2018" name="Plant J.">
        <title>The Physcomitrella patens chromosome-scale assembly reveals moss genome structure and evolution.</title>
        <authorList>
            <person name="Lang D."/>
            <person name="Ullrich K.K."/>
            <person name="Murat F."/>
            <person name="Fuchs J."/>
            <person name="Jenkins J."/>
            <person name="Haas F.B."/>
            <person name="Piednoel M."/>
            <person name="Gundlach H."/>
            <person name="Van Bel M."/>
            <person name="Meyberg R."/>
            <person name="Vives C."/>
            <person name="Morata J."/>
            <person name="Symeonidi A."/>
            <person name="Hiss M."/>
            <person name="Muchero W."/>
            <person name="Kamisugi Y."/>
            <person name="Saleh O."/>
            <person name="Blanc G."/>
            <person name="Decker E.L."/>
            <person name="van Gessel N."/>
            <person name="Grimwood J."/>
            <person name="Hayes R.D."/>
            <person name="Graham S.W."/>
            <person name="Gunter L.E."/>
            <person name="McDaniel S.F."/>
            <person name="Hoernstein S.N.W."/>
            <person name="Larsson A."/>
            <person name="Li F.W."/>
            <person name="Perroud P.F."/>
            <person name="Phillips J."/>
            <person name="Ranjan P."/>
            <person name="Rokshar D.S."/>
            <person name="Rothfels C.J."/>
            <person name="Schneider L."/>
            <person name="Shu S."/>
            <person name="Stevenson D.W."/>
            <person name="Thummler F."/>
            <person name="Tillich M."/>
            <person name="Villarreal Aguilar J.C."/>
            <person name="Widiez T."/>
            <person name="Wong G.K."/>
            <person name="Wymore A."/>
            <person name="Zhang Y."/>
            <person name="Zimmer A.D."/>
            <person name="Quatrano R.S."/>
            <person name="Mayer K.F.X."/>
            <person name="Goodstein D."/>
            <person name="Casacuberta J.M."/>
            <person name="Vandepoele K."/>
            <person name="Reski R."/>
            <person name="Cuming A.C."/>
            <person name="Tuskan G.A."/>
            <person name="Maumus F."/>
            <person name="Salse J."/>
            <person name="Schmutz J."/>
            <person name="Rensing S.A."/>
        </authorList>
    </citation>
    <scope>NUCLEOTIDE SEQUENCE [LARGE SCALE GENOMIC DNA]</scope>
    <source>
        <strain evidence="3 4">cv. Gransden 2004</strain>
    </source>
</reference>
<proteinExistence type="predicted"/>
<accession>A9S8X6</accession>
<reference evidence="3" key="3">
    <citation type="submission" date="2020-12" db="UniProtKB">
        <authorList>
            <consortium name="EnsemblPlants"/>
        </authorList>
    </citation>
    <scope>IDENTIFICATION</scope>
</reference>
<dbReference type="OrthoDB" id="692435at2759"/>
<evidence type="ECO:0000313" key="2">
    <source>
        <dbReference type="EMBL" id="PNR27716.1"/>
    </source>
</evidence>
<dbReference type="SMART" id="SM00256">
    <property type="entry name" value="FBOX"/>
    <property type="match status" value="1"/>
</dbReference>
<dbReference type="InterPro" id="IPR001810">
    <property type="entry name" value="F-box_dom"/>
</dbReference>
<dbReference type="PROSITE" id="PS50181">
    <property type="entry name" value="FBOX"/>
    <property type="match status" value="1"/>
</dbReference>
<organism evidence="2">
    <name type="scientific">Physcomitrium patens</name>
    <name type="common">Spreading-leaved earth moss</name>
    <name type="synonym">Physcomitrella patens</name>
    <dbReference type="NCBI Taxonomy" id="3218"/>
    <lineage>
        <taxon>Eukaryota</taxon>
        <taxon>Viridiplantae</taxon>
        <taxon>Streptophyta</taxon>
        <taxon>Embryophyta</taxon>
        <taxon>Bryophyta</taxon>
        <taxon>Bryophytina</taxon>
        <taxon>Bryopsida</taxon>
        <taxon>Funariidae</taxon>
        <taxon>Funariales</taxon>
        <taxon>Funariaceae</taxon>
        <taxon>Physcomitrium</taxon>
    </lineage>
</organism>
<name>A9S8X6_PHYPA</name>
<dbReference type="Gene3D" id="1.20.1280.50">
    <property type="match status" value="1"/>
</dbReference>
<dbReference type="Proteomes" id="UP000006727">
    <property type="component" value="Chromosome 25"/>
</dbReference>
<dbReference type="EMBL" id="ABEU02000025">
    <property type="protein sequence ID" value="PNR27716.1"/>
    <property type="molecule type" value="Genomic_DNA"/>
</dbReference>
<dbReference type="EnsemblPlants" id="Pp3c25_11890V3.1">
    <property type="protein sequence ID" value="PAC:32980285.CDS.1"/>
    <property type="gene ID" value="Pp3c25_11890"/>
</dbReference>
<reference evidence="2 4" key="1">
    <citation type="journal article" date="2008" name="Science">
        <title>The Physcomitrella genome reveals evolutionary insights into the conquest of land by plants.</title>
        <authorList>
            <person name="Rensing S."/>
            <person name="Lang D."/>
            <person name="Zimmer A."/>
            <person name="Terry A."/>
            <person name="Salamov A."/>
            <person name="Shapiro H."/>
            <person name="Nishiyama T."/>
            <person name="Perroud P.-F."/>
            <person name="Lindquist E."/>
            <person name="Kamisugi Y."/>
            <person name="Tanahashi T."/>
            <person name="Sakakibara K."/>
            <person name="Fujita T."/>
            <person name="Oishi K."/>
            <person name="Shin-I T."/>
            <person name="Kuroki Y."/>
            <person name="Toyoda A."/>
            <person name="Suzuki Y."/>
            <person name="Hashimoto A."/>
            <person name="Yamaguchi K."/>
            <person name="Sugano A."/>
            <person name="Kohara Y."/>
            <person name="Fujiyama A."/>
            <person name="Anterola A."/>
            <person name="Aoki S."/>
            <person name="Ashton N."/>
            <person name="Barbazuk W.B."/>
            <person name="Barker E."/>
            <person name="Bennetzen J."/>
            <person name="Bezanilla M."/>
            <person name="Blankenship R."/>
            <person name="Cho S.H."/>
            <person name="Dutcher S."/>
            <person name="Estelle M."/>
            <person name="Fawcett J.A."/>
            <person name="Gundlach H."/>
            <person name="Hanada K."/>
            <person name="Heyl A."/>
            <person name="Hicks K.A."/>
            <person name="Hugh J."/>
            <person name="Lohr M."/>
            <person name="Mayer K."/>
            <person name="Melkozernov A."/>
            <person name="Murata T."/>
            <person name="Nelson D."/>
            <person name="Pils B."/>
            <person name="Prigge M."/>
            <person name="Reiss B."/>
            <person name="Renner T."/>
            <person name="Rombauts S."/>
            <person name="Rushton P."/>
            <person name="Sanderfoot A."/>
            <person name="Schween G."/>
            <person name="Shiu S.-H."/>
            <person name="Stueber K."/>
            <person name="Theodoulou F.L."/>
            <person name="Tu H."/>
            <person name="Van de Peer Y."/>
            <person name="Verrier P.J."/>
            <person name="Waters E."/>
            <person name="Wood A."/>
            <person name="Yang L."/>
            <person name="Cove D."/>
            <person name="Cuming A."/>
            <person name="Hasebe M."/>
            <person name="Lucas S."/>
            <person name="Mishler D.B."/>
            <person name="Reski R."/>
            <person name="Grigoriev I."/>
            <person name="Quatrano R.S."/>
            <person name="Boore J.L."/>
        </authorList>
    </citation>
    <scope>NUCLEOTIDE SEQUENCE [LARGE SCALE GENOMIC DNA]</scope>
    <source>
        <strain evidence="3 4">cv. Gransden 2004</strain>
    </source>
</reference>
<evidence type="ECO:0000313" key="4">
    <source>
        <dbReference type="Proteomes" id="UP000006727"/>
    </source>
</evidence>
<evidence type="ECO:0000313" key="3">
    <source>
        <dbReference type="EnsemblPlants" id="PAC:32980285.CDS.1"/>
    </source>
</evidence>
<dbReference type="Pfam" id="PF12937">
    <property type="entry name" value="F-box-like"/>
    <property type="match status" value="1"/>
</dbReference>
<dbReference type="InterPro" id="IPR050796">
    <property type="entry name" value="SCF_F-box_component"/>
</dbReference>
<dbReference type="PaxDb" id="3218-PP1S57_68V6.1"/>
<dbReference type="GeneID" id="112277171"/>
<dbReference type="InterPro" id="IPR011043">
    <property type="entry name" value="Gal_Oxase/kelch_b-propeller"/>
</dbReference>
<dbReference type="RefSeq" id="XP_024364992.1">
    <property type="nucleotide sequence ID" value="XM_024509224.2"/>
</dbReference>
<dbReference type="SUPFAM" id="SSF50965">
    <property type="entry name" value="Galactose oxidase, central domain"/>
    <property type="match status" value="1"/>
</dbReference>